<evidence type="ECO:0000313" key="10">
    <source>
        <dbReference type="EMBL" id="MDR4124394.1"/>
    </source>
</evidence>
<dbReference type="SUPFAM" id="SSF103473">
    <property type="entry name" value="MFS general substrate transporter"/>
    <property type="match status" value="1"/>
</dbReference>
<comment type="caution">
    <text evidence="10">The sequence shown here is derived from an EMBL/GenBank/DDBJ whole genome shotgun (WGS) entry which is preliminary data.</text>
</comment>
<dbReference type="CDD" id="cd17321">
    <property type="entry name" value="MFS_MMR_MDR_like"/>
    <property type="match status" value="1"/>
</dbReference>
<gene>
    <name evidence="10" type="ORF">Q8947_00110</name>
</gene>
<dbReference type="InterPro" id="IPR036259">
    <property type="entry name" value="MFS_trans_sf"/>
</dbReference>
<feature type="transmembrane region" description="Helical" evidence="8">
    <location>
        <begin position="457"/>
        <end position="476"/>
    </location>
</feature>
<feature type="transmembrane region" description="Helical" evidence="8">
    <location>
        <begin position="175"/>
        <end position="196"/>
    </location>
</feature>
<feature type="transmembrane region" description="Helical" evidence="8">
    <location>
        <begin position="334"/>
        <end position="354"/>
    </location>
</feature>
<feature type="transmembrane region" description="Helical" evidence="8">
    <location>
        <begin position="430"/>
        <end position="451"/>
    </location>
</feature>
<dbReference type="PROSITE" id="PS50850">
    <property type="entry name" value="MFS"/>
    <property type="match status" value="1"/>
</dbReference>
<feature type="transmembrane region" description="Helical" evidence="8">
    <location>
        <begin position="86"/>
        <end position="104"/>
    </location>
</feature>
<evidence type="ECO:0000256" key="3">
    <source>
        <dbReference type="ARBA" id="ARBA00022475"/>
    </source>
</evidence>
<feature type="transmembrane region" description="Helical" evidence="8">
    <location>
        <begin position="202"/>
        <end position="220"/>
    </location>
</feature>
<dbReference type="Gene3D" id="1.20.1720.10">
    <property type="entry name" value="Multidrug resistance protein D"/>
    <property type="match status" value="1"/>
</dbReference>
<comment type="subcellular location">
    <subcellularLocation>
        <location evidence="1">Cell membrane</location>
        <topology evidence="1">Multi-pass membrane protein</topology>
    </subcellularLocation>
</comment>
<dbReference type="PANTHER" id="PTHR42718:SF46">
    <property type="entry name" value="BLR6921 PROTEIN"/>
    <property type="match status" value="1"/>
</dbReference>
<feature type="transmembrane region" description="Helical" evidence="8">
    <location>
        <begin position="48"/>
        <end position="66"/>
    </location>
</feature>
<feature type="region of interest" description="Disordered" evidence="7">
    <location>
        <begin position="1"/>
        <end position="38"/>
    </location>
</feature>
<feature type="domain" description="Major facilitator superfamily (MFS) profile" evidence="9">
    <location>
        <begin position="50"/>
        <end position="480"/>
    </location>
</feature>
<evidence type="ECO:0000256" key="5">
    <source>
        <dbReference type="ARBA" id="ARBA00022989"/>
    </source>
</evidence>
<accession>A0ABU1D1U2</accession>
<dbReference type="Proteomes" id="UP001232156">
    <property type="component" value="Unassembled WGS sequence"/>
</dbReference>
<evidence type="ECO:0000256" key="7">
    <source>
        <dbReference type="SAM" id="MobiDB-lite"/>
    </source>
</evidence>
<evidence type="ECO:0000256" key="6">
    <source>
        <dbReference type="ARBA" id="ARBA00023136"/>
    </source>
</evidence>
<evidence type="ECO:0000256" key="1">
    <source>
        <dbReference type="ARBA" id="ARBA00004651"/>
    </source>
</evidence>
<keyword evidence="3" id="KW-1003">Cell membrane</keyword>
<dbReference type="Gene3D" id="1.20.1250.20">
    <property type="entry name" value="MFS general substrate transporter like domains"/>
    <property type="match status" value="1"/>
</dbReference>
<dbReference type="PANTHER" id="PTHR42718">
    <property type="entry name" value="MAJOR FACILITATOR SUPERFAMILY MULTIDRUG TRANSPORTER MFSC"/>
    <property type="match status" value="1"/>
</dbReference>
<keyword evidence="4 8" id="KW-0812">Transmembrane</keyword>
<keyword evidence="5 8" id="KW-1133">Transmembrane helix</keyword>
<protein>
    <submittedName>
        <fullName evidence="10">MFS transporter</fullName>
    </submittedName>
</protein>
<organism evidence="10 11">
    <name type="scientific">Yanghanlia caeni</name>
    <dbReference type="NCBI Taxonomy" id="3064283"/>
    <lineage>
        <taxon>Bacteria</taxon>
        <taxon>Pseudomonadati</taxon>
        <taxon>Pseudomonadota</taxon>
        <taxon>Betaproteobacteria</taxon>
        <taxon>Burkholderiales</taxon>
        <taxon>Alcaligenaceae</taxon>
        <taxon>Yanghanlia</taxon>
    </lineage>
</organism>
<feature type="transmembrane region" description="Helical" evidence="8">
    <location>
        <begin position="258"/>
        <end position="277"/>
    </location>
</feature>
<feature type="transmembrane region" description="Helical" evidence="8">
    <location>
        <begin position="298"/>
        <end position="322"/>
    </location>
</feature>
<feature type="transmembrane region" description="Helical" evidence="8">
    <location>
        <begin position="361"/>
        <end position="383"/>
    </location>
</feature>
<evidence type="ECO:0000259" key="9">
    <source>
        <dbReference type="PROSITE" id="PS50850"/>
    </source>
</evidence>
<dbReference type="RefSeq" id="WP_347286142.1">
    <property type="nucleotide sequence ID" value="NZ_JAUZQE010000001.1"/>
</dbReference>
<evidence type="ECO:0000256" key="2">
    <source>
        <dbReference type="ARBA" id="ARBA00022448"/>
    </source>
</evidence>
<feature type="transmembrane region" description="Helical" evidence="8">
    <location>
        <begin position="389"/>
        <end position="409"/>
    </location>
</feature>
<sequence>MTQGKQNEAGGTPATPVIEVRQGQHRGSDARKADATSLPDGLPVPRRYWSAAVMILGITVTVFDGSMSNVALPAISASLGIPASQAVWVVLAYSLTVVACMLPLSAVAERVGFQRMFGLGMGIFLAASLSSALSTSMFQLVASRIGQGLGSAMLMCLFGGIVRNTYPLSKLGAGISVNAFTVGIMAVVGPTLGALLVQWFSWQAIFLVNIPLGLLAYVGLRQLPDIPRRSGPFDWTASALSAALFALALFGLESLGGDPMRAALCLIAATLIAWVLVRRSWTQPAPVVPVDLLRIRSVGYAVGASALFFAAQMGAFVSLPFYFKTAYGSSFADVGLYLGAWAIGGALMAPVSAYTAARYPVAILCGLGALVMAAGLTGILVAPASAGKVWLLACMFVGGVGFGFFQTPNNRAMLGSAPRHRSGAAGGMQATTRVFGQGVGTALVGVSFQLGGAHGPAFGVGVAITCALGALVINVLRQLDPTPDARF</sequence>
<dbReference type="EMBL" id="JAUZQE010000001">
    <property type="protein sequence ID" value="MDR4124394.1"/>
    <property type="molecule type" value="Genomic_DNA"/>
</dbReference>
<reference evidence="10 11" key="1">
    <citation type="submission" date="2023-08" db="EMBL/GenBank/DDBJ databases">
        <title>Alcaligenaceae gen. nov., a novel taxon isolated from the sludge of Yixing Pesticide Factory.</title>
        <authorList>
            <person name="Ruan L."/>
        </authorList>
    </citation>
    <scope>NUCLEOTIDE SEQUENCE [LARGE SCALE GENOMIC DNA]</scope>
    <source>
        <strain evidence="10 11">LG-2</strain>
    </source>
</reference>
<feature type="transmembrane region" description="Helical" evidence="8">
    <location>
        <begin position="232"/>
        <end position="252"/>
    </location>
</feature>
<evidence type="ECO:0000313" key="11">
    <source>
        <dbReference type="Proteomes" id="UP001232156"/>
    </source>
</evidence>
<dbReference type="InterPro" id="IPR020846">
    <property type="entry name" value="MFS_dom"/>
</dbReference>
<dbReference type="InterPro" id="IPR011701">
    <property type="entry name" value="MFS"/>
</dbReference>
<evidence type="ECO:0000256" key="8">
    <source>
        <dbReference type="SAM" id="Phobius"/>
    </source>
</evidence>
<proteinExistence type="predicted"/>
<feature type="transmembrane region" description="Helical" evidence="8">
    <location>
        <begin position="145"/>
        <end position="163"/>
    </location>
</feature>
<feature type="transmembrane region" description="Helical" evidence="8">
    <location>
        <begin position="116"/>
        <end position="133"/>
    </location>
</feature>
<keyword evidence="2" id="KW-0813">Transport</keyword>
<evidence type="ECO:0000256" key="4">
    <source>
        <dbReference type="ARBA" id="ARBA00022692"/>
    </source>
</evidence>
<keyword evidence="11" id="KW-1185">Reference proteome</keyword>
<dbReference type="Pfam" id="PF07690">
    <property type="entry name" value="MFS_1"/>
    <property type="match status" value="1"/>
</dbReference>
<keyword evidence="6 8" id="KW-0472">Membrane</keyword>
<name>A0ABU1D1U2_9BURK</name>